<feature type="domain" description="HTH araC/xylS-type" evidence="11">
    <location>
        <begin position="1324"/>
        <end position="1423"/>
    </location>
</feature>
<keyword evidence="5" id="KW-0418">Kinase</keyword>
<comment type="catalytic activity">
    <reaction evidence="1">
        <text>ATP + protein L-histidine = ADP + protein N-phospho-L-histidine.</text>
        <dbReference type="EC" id="2.7.13.3"/>
    </reaction>
</comment>
<feature type="modified residue" description="4-aspartylphosphate" evidence="9">
    <location>
        <position position="1225"/>
    </location>
</feature>
<dbReference type="SMART" id="SM00387">
    <property type="entry name" value="HATPase_c"/>
    <property type="match status" value="1"/>
</dbReference>
<dbReference type="InterPro" id="IPR011006">
    <property type="entry name" value="CheY-like_superfamily"/>
</dbReference>
<proteinExistence type="predicted"/>
<dbReference type="GO" id="GO:0043565">
    <property type="term" value="F:sequence-specific DNA binding"/>
    <property type="evidence" value="ECO:0007669"/>
    <property type="project" value="InterPro"/>
</dbReference>
<dbReference type="InterPro" id="IPR015943">
    <property type="entry name" value="WD40/YVTN_repeat-like_dom_sf"/>
</dbReference>
<dbReference type="Gene3D" id="1.10.287.130">
    <property type="match status" value="1"/>
</dbReference>
<dbReference type="InterPro" id="IPR005467">
    <property type="entry name" value="His_kinase_dom"/>
</dbReference>
<dbReference type="PRINTS" id="PR00344">
    <property type="entry name" value="BCTRLSENSOR"/>
</dbReference>
<dbReference type="PROSITE" id="PS00041">
    <property type="entry name" value="HTH_ARAC_FAMILY_1"/>
    <property type="match status" value="1"/>
</dbReference>
<sequence>MIRGLPFIPPIERSTPADGPPLFLPLLLLLLFSSVWSSGQKNEAYPFEQIKFSEREVFSYVRSMSQDHHGFLWIGTNYGLFRFDGYNYREFKNDPDDPESLIDNFVETTLTDHRGRLWIGTESGLDLLDRKTGKFIHFRHDPADPGSLSHNRVTSLEEDQAGNIWVGTRNGLNLLDKDGTGFLHFYAGQSGPNGISGSHIRALEVDHAGNIWVGTYRSGLNRLEPIPEVGQLTDHRALRFTHFTHEPVDDPYIVHRLVNKLFVDRQGRLWISYSGGLFLFDREKETLRRVPVQPDAPFQTGGIWSFSDDREGNLWVGTHGSGLYWIPAAQMARGEIVLEKFAPGLDFFVRQSDAFQTYPFSRIWTIFEDRSGNLWMGGLQGLMRKQYYEPGFRQFRDPQYSGVRFDDHGIAEDQDSQLLFSNKLKHELLTLDPRTGHIRPIPVDPNHPPSEGIVFVSEIFVDRHNNLWLGTNDRGVYFITRKTGEIQRFATALRSPKPQSTTTGLIPQICEDSRGHIWIATWRDGLVRYQPETEAFNHFLPDPTDPHSIPANRVNTVYEDRRGEIWVGTYLGLSRFRRDEEQFENYFPDPARPGSLSHKRVTALFEDSRGNFWVGTEGGLNLMDREQKKFRNFLEKDGLVSDMINDMLEDSAGRVWLTTKLGISTFIPEQLTAPAFPGTDTSRERFRNYTHLDGLKSQSYVKGLLSSATGRIYLAGESGLEYFHPDSLRRDTMPPRVVITNFIRSRLDAGTPRTDCFIADRSALELSYRDSILSFEVAALHFQKTTKSRYKYQLQGFSDQWFSLGQNRTITFTDLDPGAYTLRVMGTNGDGVWSLQPAELSINILPPWWATSWAYGLYTLLLLVSVRAIWRYERRRHEMQSEARRLQELDTYKTRLYTNITHEFRTPLTIILGMVRQIRDDPRRWYHEGLAMIGRNGQQLLHLVNQMLDLSKLDKGRLELQLRRGDIVTYLQYLVQSFESYAAGRQVRLHFLRDMEQLEMDFDPDQLLKVISNLLSNAIKHTPAGGDIYLQLRMPQEKVLEISVRDTGEGIARADQPFVFDRFFRVSAEGSTPSDVHSPGAGIGLALTKELVELMGGSIRVQSCPGTGAEFRVELPVQRLPDSIGKSFTPDIGIFGKAPWSLGKSFEVNEEIPPVNSPEENGAIRPWTTGESPEKETILVIEDNRDVRTYLAACLEGDYQLELARNGQEGMELAFELVPDIIISDVMMPQKNGYEVCESLKRDVRTSHIPVILLTAKADREARLEGLESGADAYLAKPFDREELRVRIRKLLELRRQLQTRYQQPGSEEVVPALYPERENRFLADLRAVILEHLQDEHFGISQLCRAINLSRSQLHNKIKALTGHSTSIYIRHIRLERARELLLETNLNISEIAYEVGFRTPGYFTQAFTETVGMAPSQFRKVREGV</sequence>
<dbReference type="SUPFAM" id="SSF46689">
    <property type="entry name" value="Homeodomain-like"/>
    <property type="match status" value="1"/>
</dbReference>
<keyword evidence="3 9" id="KW-0597">Phosphoprotein</keyword>
<dbReference type="InterPro" id="IPR018060">
    <property type="entry name" value="HTH_AraC"/>
</dbReference>
<evidence type="ECO:0000256" key="6">
    <source>
        <dbReference type="ARBA" id="ARBA00023015"/>
    </source>
</evidence>
<keyword evidence="8" id="KW-0804">Transcription</keyword>
<dbReference type="InterPro" id="IPR018062">
    <property type="entry name" value="HTH_AraC-typ_CS"/>
</dbReference>
<dbReference type="FunFam" id="3.30.565.10:FF:000006">
    <property type="entry name" value="Sensor histidine kinase WalK"/>
    <property type="match status" value="1"/>
</dbReference>
<dbReference type="GO" id="GO:0003700">
    <property type="term" value="F:DNA-binding transcription factor activity"/>
    <property type="evidence" value="ECO:0007669"/>
    <property type="project" value="InterPro"/>
</dbReference>
<reference evidence="14 15" key="1">
    <citation type="submission" date="2017-10" db="EMBL/GenBank/DDBJ databases">
        <title>The draft genome sequence of Lewinella nigricans NBRC 102662.</title>
        <authorList>
            <person name="Wang K."/>
        </authorList>
    </citation>
    <scope>NUCLEOTIDE SEQUENCE [LARGE SCALE GENOMIC DNA]</scope>
    <source>
        <strain evidence="14 15">NBRC 102662</strain>
    </source>
</reference>
<dbReference type="SMART" id="SM00388">
    <property type="entry name" value="HisKA"/>
    <property type="match status" value="1"/>
</dbReference>
<feature type="region of interest" description="Disordered" evidence="10">
    <location>
        <begin position="1151"/>
        <end position="1170"/>
    </location>
</feature>
<dbReference type="PROSITE" id="PS50110">
    <property type="entry name" value="RESPONSE_REGULATORY"/>
    <property type="match status" value="1"/>
</dbReference>
<dbReference type="OrthoDB" id="9806995at2"/>
<organism evidence="14 15">
    <name type="scientific">Flavilitoribacter nigricans (strain ATCC 23147 / DSM 23189 / NBRC 102662 / NCIMB 1420 / SS-2)</name>
    <name type="common">Lewinella nigricans</name>
    <dbReference type="NCBI Taxonomy" id="1122177"/>
    <lineage>
        <taxon>Bacteria</taxon>
        <taxon>Pseudomonadati</taxon>
        <taxon>Bacteroidota</taxon>
        <taxon>Saprospiria</taxon>
        <taxon>Saprospirales</taxon>
        <taxon>Lewinellaceae</taxon>
        <taxon>Flavilitoribacter</taxon>
    </lineage>
</organism>
<dbReference type="InterPro" id="IPR001789">
    <property type="entry name" value="Sig_transdc_resp-reg_receiver"/>
</dbReference>
<dbReference type="PANTHER" id="PTHR43547:SF2">
    <property type="entry name" value="HYBRID SIGNAL TRANSDUCTION HISTIDINE KINASE C"/>
    <property type="match status" value="1"/>
</dbReference>
<dbReference type="InterPro" id="IPR011123">
    <property type="entry name" value="Y_Y_Y"/>
</dbReference>
<keyword evidence="7" id="KW-0238">DNA-binding</keyword>
<dbReference type="Gene3D" id="3.30.565.10">
    <property type="entry name" value="Histidine kinase-like ATPase, C-terminal domain"/>
    <property type="match status" value="1"/>
</dbReference>
<dbReference type="Gene3D" id="1.10.10.60">
    <property type="entry name" value="Homeodomain-like"/>
    <property type="match status" value="1"/>
</dbReference>
<dbReference type="CDD" id="cd00146">
    <property type="entry name" value="PKD"/>
    <property type="match status" value="1"/>
</dbReference>
<dbReference type="SMART" id="SM00448">
    <property type="entry name" value="REC"/>
    <property type="match status" value="1"/>
</dbReference>
<dbReference type="RefSeq" id="WP_099154314.1">
    <property type="nucleotide sequence ID" value="NZ_PDUD01000042.1"/>
</dbReference>
<accession>A0A2D0N1N8</accession>
<dbReference type="SUPFAM" id="SSF63829">
    <property type="entry name" value="Calcium-dependent phosphotriesterase"/>
    <property type="match status" value="4"/>
</dbReference>
<dbReference type="Gene3D" id="3.40.50.2300">
    <property type="match status" value="1"/>
</dbReference>
<dbReference type="Pfam" id="PF00072">
    <property type="entry name" value="Response_reg"/>
    <property type="match status" value="1"/>
</dbReference>
<evidence type="ECO:0000256" key="3">
    <source>
        <dbReference type="ARBA" id="ARBA00022553"/>
    </source>
</evidence>
<dbReference type="InterPro" id="IPR003594">
    <property type="entry name" value="HATPase_dom"/>
</dbReference>
<keyword evidence="4" id="KW-0808">Transferase</keyword>
<dbReference type="Pfam" id="PF07495">
    <property type="entry name" value="Y_Y_Y"/>
    <property type="match status" value="1"/>
</dbReference>
<evidence type="ECO:0000259" key="11">
    <source>
        <dbReference type="PROSITE" id="PS01124"/>
    </source>
</evidence>
<dbReference type="GO" id="GO:0000155">
    <property type="term" value="F:phosphorelay sensor kinase activity"/>
    <property type="evidence" value="ECO:0007669"/>
    <property type="project" value="InterPro"/>
</dbReference>
<dbReference type="Gene3D" id="2.130.10.10">
    <property type="entry name" value="YVTN repeat-like/Quinoprotein amine dehydrogenase"/>
    <property type="match status" value="3"/>
</dbReference>
<dbReference type="SMART" id="SM00342">
    <property type="entry name" value="HTH_ARAC"/>
    <property type="match status" value="1"/>
</dbReference>
<evidence type="ECO:0000256" key="2">
    <source>
        <dbReference type="ARBA" id="ARBA00012438"/>
    </source>
</evidence>
<dbReference type="Proteomes" id="UP000223913">
    <property type="component" value="Unassembled WGS sequence"/>
</dbReference>
<evidence type="ECO:0000313" key="14">
    <source>
        <dbReference type="EMBL" id="PHN02286.1"/>
    </source>
</evidence>
<dbReference type="InterPro" id="IPR036097">
    <property type="entry name" value="HisK_dim/P_sf"/>
</dbReference>
<evidence type="ECO:0000256" key="5">
    <source>
        <dbReference type="ARBA" id="ARBA00022777"/>
    </source>
</evidence>
<dbReference type="PANTHER" id="PTHR43547">
    <property type="entry name" value="TWO-COMPONENT HISTIDINE KINASE"/>
    <property type="match status" value="1"/>
</dbReference>
<dbReference type="InterPro" id="IPR011110">
    <property type="entry name" value="Reg_prop"/>
</dbReference>
<keyword evidence="6" id="KW-0805">Transcription regulation</keyword>
<dbReference type="Pfam" id="PF12833">
    <property type="entry name" value="HTH_18"/>
    <property type="match status" value="1"/>
</dbReference>
<evidence type="ECO:0000259" key="12">
    <source>
        <dbReference type="PROSITE" id="PS50109"/>
    </source>
</evidence>
<dbReference type="InterPro" id="IPR013783">
    <property type="entry name" value="Ig-like_fold"/>
</dbReference>
<feature type="domain" description="Response regulatory" evidence="13">
    <location>
        <begin position="1177"/>
        <end position="1292"/>
    </location>
</feature>
<dbReference type="Pfam" id="PF07494">
    <property type="entry name" value="Reg_prop"/>
    <property type="match status" value="8"/>
</dbReference>
<evidence type="ECO:0000259" key="13">
    <source>
        <dbReference type="PROSITE" id="PS50110"/>
    </source>
</evidence>
<protein>
    <recommendedName>
        <fullName evidence="2">histidine kinase</fullName>
        <ecNumber evidence="2">2.7.13.3</ecNumber>
    </recommendedName>
</protein>
<evidence type="ECO:0000256" key="7">
    <source>
        <dbReference type="ARBA" id="ARBA00023125"/>
    </source>
</evidence>
<evidence type="ECO:0000256" key="1">
    <source>
        <dbReference type="ARBA" id="ARBA00000085"/>
    </source>
</evidence>
<dbReference type="Gene3D" id="2.60.40.10">
    <property type="entry name" value="Immunoglobulins"/>
    <property type="match status" value="1"/>
</dbReference>
<dbReference type="InterPro" id="IPR003661">
    <property type="entry name" value="HisK_dim/P_dom"/>
</dbReference>
<evidence type="ECO:0000256" key="10">
    <source>
        <dbReference type="SAM" id="MobiDB-lite"/>
    </source>
</evidence>
<keyword evidence="15" id="KW-1185">Reference proteome</keyword>
<dbReference type="PROSITE" id="PS01124">
    <property type="entry name" value="HTH_ARAC_FAMILY_2"/>
    <property type="match status" value="1"/>
</dbReference>
<name>A0A2D0N1N8_FLAN2</name>
<evidence type="ECO:0000256" key="9">
    <source>
        <dbReference type="PROSITE-ProRule" id="PRU00169"/>
    </source>
</evidence>
<dbReference type="EMBL" id="PDUD01000042">
    <property type="protein sequence ID" value="PHN02286.1"/>
    <property type="molecule type" value="Genomic_DNA"/>
</dbReference>
<evidence type="ECO:0000313" key="15">
    <source>
        <dbReference type="Proteomes" id="UP000223913"/>
    </source>
</evidence>
<dbReference type="Pfam" id="PF02518">
    <property type="entry name" value="HATPase_c"/>
    <property type="match status" value="1"/>
</dbReference>
<dbReference type="CDD" id="cd00082">
    <property type="entry name" value="HisKA"/>
    <property type="match status" value="1"/>
</dbReference>
<dbReference type="InterPro" id="IPR036890">
    <property type="entry name" value="HATPase_C_sf"/>
</dbReference>
<dbReference type="SUPFAM" id="SSF52172">
    <property type="entry name" value="CheY-like"/>
    <property type="match status" value="1"/>
</dbReference>
<feature type="domain" description="Histidine kinase" evidence="12">
    <location>
        <begin position="899"/>
        <end position="1119"/>
    </location>
</feature>
<evidence type="ECO:0000256" key="4">
    <source>
        <dbReference type="ARBA" id="ARBA00022679"/>
    </source>
</evidence>
<dbReference type="SUPFAM" id="SSF55874">
    <property type="entry name" value="ATPase domain of HSP90 chaperone/DNA topoisomerase II/histidine kinase"/>
    <property type="match status" value="1"/>
</dbReference>
<dbReference type="PROSITE" id="PS50109">
    <property type="entry name" value="HIS_KIN"/>
    <property type="match status" value="1"/>
</dbReference>
<evidence type="ECO:0000256" key="8">
    <source>
        <dbReference type="ARBA" id="ARBA00023163"/>
    </source>
</evidence>
<dbReference type="Pfam" id="PF00512">
    <property type="entry name" value="HisKA"/>
    <property type="match status" value="1"/>
</dbReference>
<gene>
    <name evidence="14" type="ORF">CRP01_32830</name>
</gene>
<dbReference type="SUPFAM" id="SSF47384">
    <property type="entry name" value="Homodimeric domain of signal transducing histidine kinase"/>
    <property type="match status" value="1"/>
</dbReference>
<comment type="caution">
    <text evidence="14">The sequence shown here is derived from an EMBL/GenBank/DDBJ whole genome shotgun (WGS) entry which is preliminary data.</text>
</comment>
<dbReference type="InterPro" id="IPR004358">
    <property type="entry name" value="Sig_transdc_His_kin-like_C"/>
</dbReference>
<dbReference type="EC" id="2.7.13.3" evidence="2"/>
<dbReference type="InterPro" id="IPR009057">
    <property type="entry name" value="Homeodomain-like_sf"/>
</dbReference>